<keyword evidence="3" id="KW-0804">Transcription</keyword>
<sequence>MRASDLAYTRLREEIIQGDLSAGTVLAEVEQAQRIGVSRTPVREAFSRLIAEGLAAQAKGRGTVVSGLSLADIDHLFELRIPLETQAARLAAERGEPATFLHLAEEFAAVSASTDAEEHYRLAARMDAAIDEAAGNDYLRAALQTMRLHLVRARRLAKRQPSRLADSAGEHRQICLAIASGDPEMAAAAVGLHLRRSLNYITTKNTAGNRGTVEDKEKHLS</sequence>
<protein>
    <submittedName>
        <fullName evidence="5">GntR family transcriptional regulator</fullName>
    </submittedName>
</protein>
<dbReference type="SUPFAM" id="SSF46785">
    <property type="entry name" value="Winged helix' DNA-binding domain"/>
    <property type="match status" value="1"/>
</dbReference>
<dbReference type="Pfam" id="PF07729">
    <property type="entry name" value="FCD"/>
    <property type="match status" value="1"/>
</dbReference>
<dbReference type="PRINTS" id="PR00035">
    <property type="entry name" value="HTHGNTR"/>
</dbReference>
<organism evidence="5 6">
    <name type="scientific">Nesterenkonia flava</name>
    <dbReference type="NCBI Taxonomy" id="469799"/>
    <lineage>
        <taxon>Bacteria</taxon>
        <taxon>Bacillati</taxon>
        <taxon>Actinomycetota</taxon>
        <taxon>Actinomycetes</taxon>
        <taxon>Micrococcales</taxon>
        <taxon>Micrococcaceae</taxon>
        <taxon>Nesterenkonia</taxon>
    </lineage>
</organism>
<dbReference type="InterPro" id="IPR036388">
    <property type="entry name" value="WH-like_DNA-bd_sf"/>
</dbReference>
<evidence type="ECO:0000259" key="4">
    <source>
        <dbReference type="PROSITE" id="PS50949"/>
    </source>
</evidence>
<comment type="caution">
    <text evidence="5">The sequence shown here is derived from an EMBL/GenBank/DDBJ whole genome shotgun (WGS) entry which is preliminary data.</text>
</comment>
<dbReference type="Proteomes" id="UP001260872">
    <property type="component" value="Unassembled WGS sequence"/>
</dbReference>
<dbReference type="InterPro" id="IPR011711">
    <property type="entry name" value="GntR_C"/>
</dbReference>
<keyword evidence="6" id="KW-1185">Reference proteome</keyword>
<evidence type="ECO:0000256" key="2">
    <source>
        <dbReference type="ARBA" id="ARBA00023125"/>
    </source>
</evidence>
<dbReference type="PANTHER" id="PTHR43537">
    <property type="entry name" value="TRANSCRIPTIONAL REGULATOR, GNTR FAMILY"/>
    <property type="match status" value="1"/>
</dbReference>
<dbReference type="InterPro" id="IPR036390">
    <property type="entry name" value="WH_DNA-bd_sf"/>
</dbReference>
<dbReference type="RefSeq" id="WP_310537396.1">
    <property type="nucleotide sequence ID" value="NZ_BAAAOC010000081.1"/>
</dbReference>
<dbReference type="SMART" id="SM00895">
    <property type="entry name" value="FCD"/>
    <property type="match status" value="1"/>
</dbReference>
<dbReference type="Gene3D" id="1.20.120.530">
    <property type="entry name" value="GntR ligand-binding domain-like"/>
    <property type="match status" value="1"/>
</dbReference>
<dbReference type="InterPro" id="IPR008920">
    <property type="entry name" value="TF_FadR/GntR_C"/>
</dbReference>
<dbReference type="Pfam" id="PF00392">
    <property type="entry name" value="GntR"/>
    <property type="match status" value="1"/>
</dbReference>
<evidence type="ECO:0000256" key="3">
    <source>
        <dbReference type="ARBA" id="ARBA00023163"/>
    </source>
</evidence>
<reference evidence="6" key="1">
    <citation type="submission" date="2023-07" db="EMBL/GenBank/DDBJ databases">
        <title>Description of three actinobacteria isolated from air of manufacturing shop in a pharmaceutical factory.</title>
        <authorList>
            <person name="Zhang D.-F."/>
        </authorList>
    </citation>
    <scope>NUCLEOTIDE SEQUENCE [LARGE SCALE GENOMIC DNA]</scope>
    <source>
        <strain evidence="6">CCTCC AB 207010</strain>
    </source>
</reference>
<dbReference type="InterPro" id="IPR000524">
    <property type="entry name" value="Tscrpt_reg_HTH_GntR"/>
</dbReference>
<dbReference type="PANTHER" id="PTHR43537:SF5">
    <property type="entry name" value="UXU OPERON TRANSCRIPTIONAL REGULATOR"/>
    <property type="match status" value="1"/>
</dbReference>
<keyword evidence="1" id="KW-0805">Transcription regulation</keyword>
<dbReference type="EMBL" id="JAVKGT010000017">
    <property type="protein sequence ID" value="MDR5712015.1"/>
    <property type="molecule type" value="Genomic_DNA"/>
</dbReference>
<dbReference type="CDD" id="cd07377">
    <property type="entry name" value="WHTH_GntR"/>
    <property type="match status" value="1"/>
</dbReference>
<evidence type="ECO:0000313" key="5">
    <source>
        <dbReference type="EMBL" id="MDR5712015.1"/>
    </source>
</evidence>
<dbReference type="SUPFAM" id="SSF48008">
    <property type="entry name" value="GntR ligand-binding domain-like"/>
    <property type="match status" value="1"/>
</dbReference>
<evidence type="ECO:0000313" key="6">
    <source>
        <dbReference type="Proteomes" id="UP001260872"/>
    </source>
</evidence>
<evidence type="ECO:0000256" key="1">
    <source>
        <dbReference type="ARBA" id="ARBA00023015"/>
    </source>
</evidence>
<keyword evidence="2" id="KW-0238">DNA-binding</keyword>
<dbReference type="SMART" id="SM00345">
    <property type="entry name" value="HTH_GNTR"/>
    <property type="match status" value="1"/>
</dbReference>
<gene>
    <name evidence="5" type="ORF">RH857_07710</name>
</gene>
<dbReference type="PROSITE" id="PS50949">
    <property type="entry name" value="HTH_GNTR"/>
    <property type="match status" value="1"/>
</dbReference>
<dbReference type="Gene3D" id="1.10.10.10">
    <property type="entry name" value="Winged helix-like DNA-binding domain superfamily/Winged helix DNA-binding domain"/>
    <property type="match status" value="1"/>
</dbReference>
<proteinExistence type="predicted"/>
<name>A0ABU1FTM4_9MICC</name>
<feature type="domain" description="HTH gntR-type" evidence="4">
    <location>
        <begin position="1"/>
        <end position="68"/>
    </location>
</feature>
<accession>A0ABU1FTM4</accession>